<dbReference type="Pfam" id="PF12697">
    <property type="entry name" value="Abhydrolase_6"/>
    <property type="match status" value="1"/>
</dbReference>
<dbReference type="KEGG" id="bgd:bgla_2g02600"/>
<dbReference type="EMBL" id="CP002600">
    <property type="protein sequence ID" value="AEA62736.1"/>
    <property type="molecule type" value="Genomic_DNA"/>
</dbReference>
<evidence type="ECO:0000313" key="2">
    <source>
        <dbReference type="EMBL" id="AEA62736.1"/>
    </source>
</evidence>
<proteinExistence type="predicted"/>
<reference evidence="2 3" key="1">
    <citation type="journal article" date="2011" name="J. Bacteriol.">
        <title>Complete genome sequence of Burkholderia gladioli BSR3.</title>
        <authorList>
            <person name="Seo Y.S."/>
            <person name="Lim J."/>
            <person name="Choi B.S."/>
            <person name="Kim H."/>
            <person name="Goo E."/>
            <person name="Lee B."/>
            <person name="Lim J.S."/>
            <person name="Choi I.Y."/>
            <person name="Moon J.S."/>
            <person name="Kim J."/>
            <person name="Hwang I."/>
        </authorList>
    </citation>
    <scope>NUCLEOTIDE SEQUENCE [LARGE SCALE GENOMIC DNA]</scope>
    <source>
        <strain evidence="2 3">BSR3</strain>
    </source>
</reference>
<dbReference type="HOGENOM" id="CLU_020336_50_3_4"/>
<dbReference type="PANTHER" id="PTHR43798:SF33">
    <property type="entry name" value="HYDROLASE, PUTATIVE (AFU_ORTHOLOGUE AFUA_2G14860)-RELATED"/>
    <property type="match status" value="1"/>
</dbReference>
<dbReference type="GO" id="GO:0016020">
    <property type="term" value="C:membrane"/>
    <property type="evidence" value="ECO:0007669"/>
    <property type="project" value="TreeGrafter"/>
</dbReference>
<keyword evidence="3" id="KW-1185">Reference proteome</keyword>
<dbReference type="Proteomes" id="UP000008316">
    <property type="component" value="Chromosome 2"/>
</dbReference>
<dbReference type="PRINTS" id="PR00111">
    <property type="entry name" value="ABHYDROLASE"/>
</dbReference>
<feature type="domain" description="AB hydrolase-1" evidence="1">
    <location>
        <begin position="23"/>
        <end position="248"/>
    </location>
</feature>
<evidence type="ECO:0000259" key="1">
    <source>
        <dbReference type="Pfam" id="PF12697"/>
    </source>
</evidence>
<gene>
    <name evidence="2" type="ordered locus">bgla_2g02600</name>
</gene>
<dbReference type="InterPro" id="IPR000073">
    <property type="entry name" value="AB_hydrolase_1"/>
</dbReference>
<evidence type="ECO:0000313" key="3">
    <source>
        <dbReference type="Proteomes" id="UP000008316"/>
    </source>
</evidence>
<dbReference type="AlphaFoldDB" id="F2LI70"/>
<dbReference type="RefSeq" id="WP_013689068.1">
    <property type="nucleotide sequence ID" value="NC_015376.1"/>
</dbReference>
<dbReference type="InterPro" id="IPR029058">
    <property type="entry name" value="AB_hydrolase_fold"/>
</dbReference>
<dbReference type="eggNOG" id="COG0596">
    <property type="taxonomic scope" value="Bacteria"/>
</dbReference>
<organism evidence="2 3">
    <name type="scientific">Burkholderia gladioli (strain BSR3)</name>
    <dbReference type="NCBI Taxonomy" id="999541"/>
    <lineage>
        <taxon>Bacteria</taxon>
        <taxon>Pseudomonadati</taxon>
        <taxon>Pseudomonadota</taxon>
        <taxon>Betaproteobacteria</taxon>
        <taxon>Burkholderiales</taxon>
        <taxon>Burkholderiaceae</taxon>
        <taxon>Burkholderia</taxon>
    </lineage>
</organism>
<dbReference type="Gene3D" id="3.40.50.1820">
    <property type="entry name" value="alpha/beta hydrolase"/>
    <property type="match status" value="1"/>
</dbReference>
<dbReference type="SUPFAM" id="SSF53474">
    <property type="entry name" value="alpha/beta-Hydrolases"/>
    <property type="match status" value="1"/>
</dbReference>
<protein>
    <submittedName>
        <fullName evidence="2">3-oxoadipate enol-lactonase</fullName>
    </submittedName>
</protein>
<dbReference type="STRING" id="999541.bgla_2g02600"/>
<sequence>MFIRPLKLTQHVDVQGPPEAPALVLLHSLGTDLHLWDPQMERLTQRYRVVRLDIRGHGLSAVDAKPFSMSDLADDVVAVLDQLRIKDVYVAGVSIGGTIAQWIGFKIPGRVRGMIIIDTALVNAAPPALWRARAEDVFNHGIEHLEVEILSRWVTPGFIHTPDADGMKQMLRRTSVEAFSGCSLAIADSDLSNMNIPGVRAVVIRGSEDTLTPMDYAQRLADKRNAELHIIQGAAHLPNFERPDALTDEIITFIENGKVQTSNDNRG</sequence>
<dbReference type="PANTHER" id="PTHR43798">
    <property type="entry name" value="MONOACYLGLYCEROL LIPASE"/>
    <property type="match status" value="1"/>
</dbReference>
<name>F2LI70_BURGS</name>
<dbReference type="InterPro" id="IPR050266">
    <property type="entry name" value="AB_hydrolase_sf"/>
</dbReference>
<accession>F2LI70</accession>